<dbReference type="EMBL" id="RHLQ01000037">
    <property type="protein sequence ID" value="RNC97836.1"/>
    <property type="molecule type" value="Genomic_DNA"/>
</dbReference>
<dbReference type="OrthoDB" id="3176072at2"/>
<feature type="compositionally biased region" description="Polar residues" evidence="1">
    <location>
        <begin position="74"/>
        <end position="86"/>
    </location>
</feature>
<keyword evidence="2" id="KW-0472">Membrane</keyword>
<dbReference type="RefSeq" id="WP_122972835.1">
    <property type="nucleotide sequence ID" value="NZ_RHLQ01000037.1"/>
</dbReference>
<gene>
    <name evidence="3" type="ORF">EC501_13520</name>
</gene>
<evidence type="ECO:0000313" key="3">
    <source>
        <dbReference type="EMBL" id="RNC97836.1"/>
    </source>
</evidence>
<dbReference type="NCBIfam" id="TIGR01598">
    <property type="entry name" value="holin_phiLC3"/>
    <property type="match status" value="1"/>
</dbReference>
<protein>
    <submittedName>
        <fullName evidence="3">Phage holin</fullName>
    </submittedName>
</protein>
<name>A0A3M8H5Z9_9BACI</name>
<evidence type="ECO:0000256" key="2">
    <source>
        <dbReference type="SAM" id="Phobius"/>
    </source>
</evidence>
<proteinExistence type="predicted"/>
<feature type="region of interest" description="Disordered" evidence="1">
    <location>
        <begin position="74"/>
        <end position="95"/>
    </location>
</feature>
<dbReference type="AlphaFoldDB" id="A0A3M8H5Z9"/>
<keyword evidence="2" id="KW-0812">Transmembrane</keyword>
<evidence type="ECO:0000313" key="4">
    <source>
        <dbReference type="Proteomes" id="UP000279909"/>
    </source>
</evidence>
<organism evidence="3 4">
    <name type="scientific">Lysinibacillus halotolerans</name>
    <dbReference type="NCBI Taxonomy" id="1368476"/>
    <lineage>
        <taxon>Bacteria</taxon>
        <taxon>Bacillati</taxon>
        <taxon>Bacillota</taxon>
        <taxon>Bacilli</taxon>
        <taxon>Bacillales</taxon>
        <taxon>Bacillaceae</taxon>
        <taxon>Lysinibacillus</taxon>
    </lineage>
</organism>
<reference evidence="3 4" key="1">
    <citation type="journal article" date="2014" name="Int. J. Syst. Evol. Microbiol.">
        <title>Lysinibacillus halotolerans sp. nov., isolated from saline-alkaline soil.</title>
        <authorList>
            <person name="Kong D."/>
            <person name="Wang Y."/>
            <person name="Zhao B."/>
            <person name="Li Y."/>
            <person name="Song J."/>
            <person name="Zhai Y."/>
            <person name="Zhang C."/>
            <person name="Wang H."/>
            <person name="Chen X."/>
            <person name="Zhao B."/>
            <person name="Ruan Z."/>
        </authorList>
    </citation>
    <scope>NUCLEOTIDE SEQUENCE [LARGE SCALE GENOMIC DNA]</scope>
    <source>
        <strain evidence="3 4">MCCC 1A12703</strain>
    </source>
</reference>
<sequence>MKINWKVRFTKENKTFILRFLAALIIPVLTYFGLQFTDLTSWGAVWDLFKQFISNPYLVILTIINALNMLPDPTTNGLSDSKQVLSYNEPRKDEE</sequence>
<dbReference type="InterPro" id="IPR006485">
    <property type="entry name" value="Phage-like_holin"/>
</dbReference>
<comment type="caution">
    <text evidence="3">The sequence shown here is derived from an EMBL/GenBank/DDBJ whole genome shotgun (WGS) entry which is preliminary data.</text>
</comment>
<dbReference type="Proteomes" id="UP000279909">
    <property type="component" value="Unassembled WGS sequence"/>
</dbReference>
<accession>A0A3M8H5Z9</accession>
<keyword evidence="4" id="KW-1185">Reference proteome</keyword>
<feature type="transmembrane region" description="Helical" evidence="2">
    <location>
        <begin position="54"/>
        <end position="70"/>
    </location>
</feature>
<evidence type="ECO:0000256" key="1">
    <source>
        <dbReference type="SAM" id="MobiDB-lite"/>
    </source>
</evidence>
<keyword evidence="2" id="KW-1133">Transmembrane helix</keyword>
<feature type="transmembrane region" description="Helical" evidence="2">
    <location>
        <begin position="16"/>
        <end position="34"/>
    </location>
</feature>
<dbReference type="Pfam" id="PF04531">
    <property type="entry name" value="Phage_holin_1"/>
    <property type="match status" value="1"/>
</dbReference>